<dbReference type="GO" id="GO:0020037">
    <property type="term" value="F:heme binding"/>
    <property type="evidence" value="ECO:0007669"/>
    <property type="project" value="InterPro"/>
</dbReference>
<feature type="non-terminal residue" evidence="7">
    <location>
        <position position="1"/>
    </location>
</feature>
<dbReference type="EMBL" id="CAJMWS010000018">
    <property type="protein sequence ID" value="CAE6338387.1"/>
    <property type="molecule type" value="Genomic_DNA"/>
</dbReference>
<dbReference type="InterPro" id="IPR001128">
    <property type="entry name" value="Cyt_P450"/>
</dbReference>
<evidence type="ECO:0000256" key="5">
    <source>
        <dbReference type="ARBA" id="ARBA00023004"/>
    </source>
</evidence>
<evidence type="ECO:0000256" key="4">
    <source>
        <dbReference type="ARBA" id="ARBA00022723"/>
    </source>
</evidence>
<evidence type="ECO:0000256" key="3">
    <source>
        <dbReference type="ARBA" id="ARBA00022617"/>
    </source>
</evidence>
<comment type="similarity">
    <text evidence="2">Belongs to the cytochrome P450 family.</text>
</comment>
<keyword evidence="5 6" id="KW-0408">Iron</keyword>
<sequence length="134" mass="14971">MEVCIRETIRLIVSGAALRRVISGDTEIDGKQIPNGTFLVYSTGETHSDPNIYPNPSQYDPGRYTEGQDKAQTYAFLGWGVGRHPCVGRRFAQYEIKSMVAMFLASYTYEVIDTTGKKPDPSVTVPDRNNLYQA</sequence>
<dbReference type="PANTHER" id="PTHR24304">
    <property type="entry name" value="CYTOCHROME P450 FAMILY 7"/>
    <property type="match status" value="1"/>
</dbReference>
<dbReference type="CDD" id="cd00302">
    <property type="entry name" value="cytochrome_P450"/>
    <property type="match status" value="1"/>
</dbReference>
<dbReference type="InterPro" id="IPR002403">
    <property type="entry name" value="Cyt_P450_E_grp-IV"/>
</dbReference>
<reference evidence="7" key="1">
    <citation type="submission" date="2021-01" db="EMBL/GenBank/DDBJ databases">
        <authorList>
            <person name="Kaushik A."/>
        </authorList>
    </citation>
    <scope>NUCLEOTIDE SEQUENCE</scope>
    <source>
        <strain evidence="7">AG1-1C</strain>
    </source>
</reference>
<feature type="binding site" description="axial binding residue" evidence="6">
    <location>
        <position position="86"/>
    </location>
    <ligand>
        <name>heme</name>
        <dbReference type="ChEBI" id="CHEBI:30413"/>
    </ligand>
    <ligandPart>
        <name>Fe</name>
        <dbReference type="ChEBI" id="CHEBI:18248"/>
    </ligandPart>
</feature>
<dbReference type="InterPro" id="IPR036396">
    <property type="entry name" value="Cyt_P450_sf"/>
</dbReference>
<dbReference type="GO" id="GO:0005506">
    <property type="term" value="F:iron ion binding"/>
    <property type="evidence" value="ECO:0007669"/>
    <property type="project" value="InterPro"/>
</dbReference>
<gene>
    <name evidence="7" type="ORF">RDB_LOCUS2248</name>
</gene>
<evidence type="ECO:0000313" key="7">
    <source>
        <dbReference type="EMBL" id="CAE6338387.1"/>
    </source>
</evidence>
<protein>
    <submittedName>
        <fullName evidence="7">Uncharacterized protein</fullName>
    </submittedName>
</protein>
<keyword evidence="3 6" id="KW-0349">Heme</keyword>
<evidence type="ECO:0000256" key="1">
    <source>
        <dbReference type="ARBA" id="ARBA00001971"/>
    </source>
</evidence>
<dbReference type="Proteomes" id="UP000663846">
    <property type="component" value="Unassembled WGS sequence"/>
</dbReference>
<organism evidence="7 8">
    <name type="scientific">Rhizoctonia solani</name>
    <dbReference type="NCBI Taxonomy" id="456999"/>
    <lineage>
        <taxon>Eukaryota</taxon>
        <taxon>Fungi</taxon>
        <taxon>Dikarya</taxon>
        <taxon>Basidiomycota</taxon>
        <taxon>Agaricomycotina</taxon>
        <taxon>Agaricomycetes</taxon>
        <taxon>Cantharellales</taxon>
        <taxon>Ceratobasidiaceae</taxon>
        <taxon>Rhizoctonia</taxon>
    </lineage>
</organism>
<dbReference type="PRINTS" id="PR00465">
    <property type="entry name" value="EP450IV"/>
</dbReference>
<dbReference type="GO" id="GO:0016705">
    <property type="term" value="F:oxidoreductase activity, acting on paired donors, with incorporation or reduction of molecular oxygen"/>
    <property type="evidence" value="ECO:0007669"/>
    <property type="project" value="InterPro"/>
</dbReference>
<dbReference type="SUPFAM" id="SSF48264">
    <property type="entry name" value="Cytochrome P450"/>
    <property type="match status" value="1"/>
</dbReference>
<dbReference type="InterPro" id="IPR050529">
    <property type="entry name" value="CYP450_sterol_14alpha_dmase"/>
</dbReference>
<evidence type="ECO:0000313" key="8">
    <source>
        <dbReference type="Proteomes" id="UP000663846"/>
    </source>
</evidence>
<accession>A0A8H2ZWX1</accession>
<keyword evidence="4 6" id="KW-0479">Metal-binding</keyword>
<dbReference type="PANTHER" id="PTHR24304:SF2">
    <property type="entry name" value="24-HYDROXYCHOLESTEROL 7-ALPHA-HYDROXYLASE"/>
    <property type="match status" value="1"/>
</dbReference>
<name>A0A8H2ZWX1_9AGAM</name>
<comment type="cofactor">
    <cofactor evidence="1 6">
        <name>heme</name>
        <dbReference type="ChEBI" id="CHEBI:30413"/>
    </cofactor>
</comment>
<dbReference type="GO" id="GO:0004497">
    <property type="term" value="F:monooxygenase activity"/>
    <property type="evidence" value="ECO:0007669"/>
    <property type="project" value="InterPro"/>
</dbReference>
<comment type="caution">
    <text evidence="7">The sequence shown here is derived from an EMBL/GenBank/DDBJ whole genome shotgun (WGS) entry which is preliminary data.</text>
</comment>
<evidence type="ECO:0000256" key="2">
    <source>
        <dbReference type="ARBA" id="ARBA00010617"/>
    </source>
</evidence>
<dbReference type="Pfam" id="PF00067">
    <property type="entry name" value="p450"/>
    <property type="match status" value="1"/>
</dbReference>
<evidence type="ECO:0000256" key="6">
    <source>
        <dbReference type="PIRSR" id="PIRSR602403-1"/>
    </source>
</evidence>
<dbReference type="AlphaFoldDB" id="A0A8H2ZWX1"/>
<proteinExistence type="inferred from homology"/>
<dbReference type="Gene3D" id="1.10.630.10">
    <property type="entry name" value="Cytochrome P450"/>
    <property type="match status" value="1"/>
</dbReference>